<dbReference type="HOGENOM" id="CLU_2844448_0_0_6"/>
<dbReference type="AlphaFoldDB" id="G9EPU2"/>
<sequence>MPAIFLKSPISSNLLELHRDFIFQIHPLFNAIDSRSTAYFYILSLMQIGCRKSLFANRIFLQAVL</sequence>
<evidence type="ECO:0000313" key="2">
    <source>
        <dbReference type="Proteomes" id="UP000002770"/>
    </source>
</evidence>
<accession>G9EPU2</accession>
<reference evidence="1 2" key="1">
    <citation type="journal article" date="2011" name="BMC Genomics">
        <title>Insight into cross-talk between intra-amoebal pathogens.</title>
        <authorList>
            <person name="Gimenez G."/>
            <person name="Bertelli C."/>
            <person name="Moliner C."/>
            <person name="Robert C."/>
            <person name="Raoult D."/>
            <person name="Fournier P.E."/>
            <person name="Greub G."/>
        </authorList>
    </citation>
    <scope>NUCLEOTIDE SEQUENCE [LARGE SCALE GENOMIC DNA]</scope>
    <source>
        <strain evidence="1 2">LLAP12</strain>
    </source>
</reference>
<evidence type="ECO:0000313" key="1">
    <source>
        <dbReference type="EMBL" id="EHL30726.1"/>
    </source>
</evidence>
<dbReference type="EMBL" id="JH413826">
    <property type="protein sequence ID" value="EHL30726.1"/>
    <property type="molecule type" value="Genomic_DNA"/>
</dbReference>
<name>G9EPU2_9GAMM</name>
<gene>
    <name evidence="1" type="ORF">LDG_7283</name>
</gene>
<dbReference type="Proteomes" id="UP000002770">
    <property type="component" value="Unassembled WGS sequence"/>
</dbReference>
<dbReference type="InParanoid" id="G9EPU2"/>
<keyword evidence="2" id="KW-1185">Reference proteome</keyword>
<protein>
    <submittedName>
        <fullName evidence="1">Uncharacterized protein</fullName>
    </submittedName>
</protein>
<organism evidence="1 2">
    <name type="scientific">Legionella drancourtii LLAP12</name>
    <dbReference type="NCBI Taxonomy" id="658187"/>
    <lineage>
        <taxon>Bacteria</taxon>
        <taxon>Pseudomonadati</taxon>
        <taxon>Pseudomonadota</taxon>
        <taxon>Gammaproteobacteria</taxon>
        <taxon>Legionellales</taxon>
        <taxon>Legionellaceae</taxon>
        <taxon>Legionella</taxon>
    </lineage>
</organism>
<proteinExistence type="predicted"/>